<evidence type="ECO:0000256" key="4">
    <source>
        <dbReference type="ARBA" id="ARBA00012973"/>
    </source>
</evidence>
<evidence type="ECO:0000313" key="13">
    <source>
        <dbReference type="Proteomes" id="UP000236248"/>
    </source>
</evidence>
<evidence type="ECO:0000256" key="7">
    <source>
        <dbReference type="ARBA" id="ARBA00022679"/>
    </source>
</evidence>
<dbReference type="SUPFAM" id="SSF110921">
    <property type="entry name" value="2-isopropylmalate synthase LeuA, allosteric (dimerisation) domain"/>
    <property type="match status" value="1"/>
</dbReference>
<dbReference type="PANTHER" id="PTHR10277">
    <property type="entry name" value="HOMOCITRATE SYNTHASE-RELATED"/>
    <property type="match status" value="1"/>
</dbReference>
<dbReference type="SMART" id="SM00917">
    <property type="entry name" value="LeuA_dimer"/>
    <property type="match status" value="1"/>
</dbReference>
<dbReference type="NCBIfam" id="NF002086">
    <property type="entry name" value="PRK00915.1-3"/>
    <property type="match status" value="1"/>
</dbReference>
<evidence type="ECO:0000256" key="10">
    <source>
        <dbReference type="RuleBase" id="RU003523"/>
    </source>
</evidence>
<dbReference type="Gene3D" id="3.30.160.270">
    <property type="match status" value="1"/>
</dbReference>
<dbReference type="Proteomes" id="UP000236248">
    <property type="component" value="Chromosome NCAV"/>
</dbReference>
<dbReference type="PROSITE" id="PS50991">
    <property type="entry name" value="PYR_CT"/>
    <property type="match status" value="1"/>
</dbReference>
<keyword evidence="13" id="KW-1185">Reference proteome</keyword>
<keyword evidence="7 10" id="KW-0808">Transferase</keyword>
<dbReference type="InterPro" id="IPR002034">
    <property type="entry name" value="AIPM/Hcit_synth_CS"/>
</dbReference>
<evidence type="ECO:0000256" key="8">
    <source>
        <dbReference type="ARBA" id="ARBA00023304"/>
    </source>
</evidence>
<dbReference type="PANTHER" id="PTHR10277:SF9">
    <property type="entry name" value="2-ISOPROPYLMALATE SYNTHASE 1, CHLOROPLASTIC-RELATED"/>
    <property type="match status" value="1"/>
</dbReference>
<keyword evidence="8" id="KW-0100">Branched-chain amino acid biosynthesis</keyword>
<dbReference type="KEGG" id="ncv:NCAV_1234"/>
<evidence type="ECO:0000256" key="6">
    <source>
        <dbReference type="ARBA" id="ARBA00022605"/>
    </source>
</evidence>
<dbReference type="NCBIfam" id="TIGR02090">
    <property type="entry name" value="LEU1_arch"/>
    <property type="match status" value="1"/>
</dbReference>
<evidence type="ECO:0000259" key="11">
    <source>
        <dbReference type="PROSITE" id="PS50991"/>
    </source>
</evidence>
<dbReference type="GO" id="GO:0009098">
    <property type="term" value="P:L-leucine biosynthetic process"/>
    <property type="evidence" value="ECO:0007669"/>
    <property type="project" value="UniProtKB-KW"/>
</dbReference>
<evidence type="ECO:0000256" key="5">
    <source>
        <dbReference type="ARBA" id="ARBA00022430"/>
    </source>
</evidence>
<dbReference type="InterPro" id="IPR013709">
    <property type="entry name" value="2-isopropylmalate_synth_dimer"/>
</dbReference>
<evidence type="ECO:0000256" key="1">
    <source>
        <dbReference type="ARBA" id="ARBA00000064"/>
    </source>
</evidence>
<keyword evidence="12" id="KW-0012">Acyltransferase</keyword>
<dbReference type="EC" id="2.3.3.13" evidence="4"/>
<keyword evidence="6" id="KW-0028">Amino-acid biosynthesis</keyword>
<feature type="domain" description="Pyruvate carboxyltransferase" evidence="11">
    <location>
        <begin position="21"/>
        <end position="272"/>
    </location>
</feature>
<dbReference type="Gene3D" id="1.10.238.260">
    <property type="match status" value="1"/>
</dbReference>
<dbReference type="Pfam" id="PF00682">
    <property type="entry name" value="HMGL-like"/>
    <property type="match status" value="1"/>
</dbReference>
<dbReference type="GeneID" id="41595238"/>
<proteinExistence type="inferred from homology"/>
<dbReference type="Pfam" id="PF08502">
    <property type="entry name" value="LeuA_dimer"/>
    <property type="match status" value="1"/>
</dbReference>
<dbReference type="PROSITE" id="PS00815">
    <property type="entry name" value="AIPM_HOMOCIT_SYNTH_1"/>
    <property type="match status" value="1"/>
</dbReference>
<dbReference type="Gene3D" id="3.20.20.70">
    <property type="entry name" value="Aldolase class I"/>
    <property type="match status" value="1"/>
</dbReference>
<evidence type="ECO:0000256" key="9">
    <source>
        <dbReference type="ARBA" id="ARBA00030312"/>
    </source>
</evidence>
<evidence type="ECO:0000256" key="3">
    <source>
        <dbReference type="ARBA" id="ARBA00006154"/>
    </source>
</evidence>
<comment type="catalytic activity">
    <reaction evidence="1">
        <text>3-methyl-2-oxobutanoate + acetyl-CoA + H2O = (2S)-2-isopropylmalate + CoA + H(+)</text>
        <dbReference type="Rhea" id="RHEA:21524"/>
        <dbReference type="ChEBI" id="CHEBI:1178"/>
        <dbReference type="ChEBI" id="CHEBI:11851"/>
        <dbReference type="ChEBI" id="CHEBI:15377"/>
        <dbReference type="ChEBI" id="CHEBI:15378"/>
        <dbReference type="ChEBI" id="CHEBI:57287"/>
        <dbReference type="ChEBI" id="CHEBI:57288"/>
        <dbReference type="EC" id="2.3.3.13"/>
    </reaction>
</comment>
<dbReference type="EMBL" id="LT981265">
    <property type="protein sequence ID" value="SPC34401.1"/>
    <property type="molecule type" value="Genomic_DNA"/>
</dbReference>
<accession>A0A2K5ARX9</accession>
<dbReference type="InterPro" id="IPR000891">
    <property type="entry name" value="PYR_CT"/>
</dbReference>
<evidence type="ECO:0000313" key="12">
    <source>
        <dbReference type="EMBL" id="SPC34401.1"/>
    </source>
</evidence>
<organism evidence="12 13">
    <name type="scientific">Candidatus Nitrosocaldus cavascurensis</name>
    <dbReference type="NCBI Taxonomy" id="2058097"/>
    <lineage>
        <taxon>Archaea</taxon>
        <taxon>Nitrososphaerota</taxon>
        <taxon>Nitrososphaeria</taxon>
        <taxon>Candidatus Nitrosocaldales</taxon>
        <taxon>Candidatus Nitrosocaldaceae</taxon>
        <taxon>Candidatus Nitrosocaldus</taxon>
    </lineage>
</organism>
<dbReference type="InterPro" id="IPR036230">
    <property type="entry name" value="LeuA_allosteric_dom_sf"/>
</dbReference>
<dbReference type="FunFam" id="1.10.238.260:FF:000001">
    <property type="entry name" value="2-isopropylmalate synthase"/>
    <property type="match status" value="1"/>
</dbReference>
<name>A0A2K5ARX9_9ARCH</name>
<dbReference type="Pfam" id="PF22617">
    <property type="entry name" value="HCS_D2"/>
    <property type="match status" value="1"/>
</dbReference>
<dbReference type="InterPro" id="IPR054691">
    <property type="entry name" value="LeuA/HCS_post-cat"/>
</dbReference>
<dbReference type="FunFam" id="3.20.20.70:FF:000010">
    <property type="entry name" value="2-isopropylmalate synthase"/>
    <property type="match status" value="1"/>
</dbReference>
<dbReference type="InterPro" id="IPR013785">
    <property type="entry name" value="Aldolase_TIM"/>
</dbReference>
<dbReference type="SUPFAM" id="SSF51569">
    <property type="entry name" value="Aldolase"/>
    <property type="match status" value="1"/>
</dbReference>
<dbReference type="CDD" id="cd07940">
    <property type="entry name" value="DRE_TIM_IPMS"/>
    <property type="match status" value="1"/>
</dbReference>
<comment type="pathway">
    <text evidence="2">Amino-acid biosynthesis; L-leucine biosynthesis; L-leucine from 3-methyl-2-oxobutanoate: step 1/4.</text>
</comment>
<dbReference type="InterPro" id="IPR050073">
    <property type="entry name" value="2-IPM_HCS-like"/>
</dbReference>
<keyword evidence="5" id="KW-0432">Leucine biosynthesis</keyword>
<gene>
    <name evidence="12" type="primary">leuA</name>
    <name evidence="12" type="ORF">NCAV_1234</name>
</gene>
<dbReference type="GO" id="GO:0003852">
    <property type="term" value="F:2-isopropylmalate synthase activity"/>
    <property type="evidence" value="ECO:0007669"/>
    <property type="project" value="UniProtKB-EC"/>
</dbReference>
<comment type="similarity">
    <text evidence="3 10">Belongs to the alpha-IPM synthase/homocitrate synthase family.</text>
</comment>
<reference evidence="13" key="1">
    <citation type="submission" date="2018-01" db="EMBL/GenBank/DDBJ databases">
        <authorList>
            <person name="Kerou L M."/>
        </authorList>
    </citation>
    <scope>NUCLEOTIDE SEQUENCE [LARGE SCALE GENOMIC DNA]</scope>
    <source>
        <strain evidence="13">SCU2</strain>
    </source>
</reference>
<dbReference type="InterPro" id="IPR011830">
    <property type="entry name" value="LEU1_arch"/>
</dbReference>
<sequence length="526" mass="57212">MSSDVSNSISNSDSSNSVDYVRIYDTTLRDGEQTPGVTLTPEDKLLIAIQLDKLGVDVIEAGFPIVSQGEKEAVKMIVKQGLNSEISVLARTDKRDIDAAIDCGVRYVHTFIATSDIHLQYKLKISREEAIRKAVDAIEYCKAHGLYVEFSAEDATRSDREYLKQVYKAVVDAGADRIDVPDTVGYATPKYIHSLITELRSTVKVPISIHCHDDFGLAVANSIAAIEAGAECAHVTINGLGERAGNASLEEFVMALHCLYNKRTRINTKLLYETSKLVASLTGIIVQPNKAIVGENAFGHESGIHTHGVLSNPLCYEPISPELVGRKRWLEAGKHAGMHGIAAMLAEYGIRPEQEQLRQIVAKVKELGDKGKQVTDADLIAIASQVMNQQNLVEHVRLMDFVVTTGINVVPTASVRLIIDGKEYIVAETGVGPVDAALKAIQKITDRIASIRLSEFRLEAISGGSDALAEVSVKVEDSNGKISSARATGEDIVVASVQAMINGINKMMMKRTIDRDSNREIQGYTV</sequence>
<dbReference type="FunFam" id="3.30.160.270:FF:000003">
    <property type="entry name" value="2-isopropylmalate synthase"/>
    <property type="match status" value="1"/>
</dbReference>
<dbReference type="PROSITE" id="PS00816">
    <property type="entry name" value="AIPM_HOMOCIT_SYNTH_2"/>
    <property type="match status" value="1"/>
</dbReference>
<dbReference type="RefSeq" id="WP_103286937.1">
    <property type="nucleotide sequence ID" value="NZ_LT981265.1"/>
</dbReference>
<dbReference type="NCBIfam" id="NF002085">
    <property type="entry name" value="PRK00915.1-2"/>
    <property type="match status" value="1"/>
</dbReference>
<dbReference type="AlphaFoldDB" id="A0A2K5ARX9"/>
<evidence type="ECO:0000256" key="2">
    <source>
        <dbReference type="ARBA" id="ARBA00004689"/>
    </source>
</evidence>
<protein>
    <recommendedName>
        <fullName evidence="4">2-isopropylmalate synthase</fullName>
        <ecNumber evidence="4">2.3.3.13</ecNumber>
    </recommendedName>
    <alternativeName>
        <fullName evidence="9">Alpha-isopropylmalate synthase</fullName>
    </alternativeName>
</protein>